<proteinExistence type="predicted"/>
<organism evidence="1 2">
    <name type="scientific">Vigna mungo</name>
    <name type="common">Black gram</name>
    <name type="synonym">Phaseolus mungo</name>
    <dbReference type="NCBI Taxonomy" id="3915"/>
    <lineage>
        <taxon>Eukaryota</taxon>
        <taxon>Viridiplantae</taxon>
        <taxon>Streptophyta</taxon>
        <taxon>Embryophyta</taxon>
        <taxon>Tracheophyta</taxon>
        <taxon>Spermatophyta</taxon>
        <taxon>Magnoliopsida</taxon>
        <taxon>eudicotyledons</taxon>
        <taxon>Gunneridae</taxon>
        <taxon>Pentapetalae</taxon>
        <taxon>rosids</taxon>
        <taxon>fabids</taxon>
        <taxon>Fabales</taxon>
        <taxon>Fabaceae</taxon>
        <taxon>Papilionoideae</taxon>
        <taxon>50 kb inversion clade</taxon>
        <taxon>NPAAA clade</taxon>
        <taxon>indigoferoid/millettioid clade</taxon>
        <taxon>Phaseoleae</taxon>
        <taxon>Vigna</taxon>
    </lineage>
</organism>
<sequence length="158" mass="17849">MMKGFLSQFSAVLWSLPAPEEQKRAPDLLLGSSSVAKTSWHLILFRTSIPPLEHSQFLKNIQLHIVNLPMLAFSLLDPHSTILTVQLLFSNYHALPGPLKVQFLYLPDFRIDLRILSSTGLNHPLAFGHSFPTSSLLPVALHLCLLQVPDDYWKHLSF</sequence>
<evidence type="ECO:0000313" key="1">
    <source>
        <dbReference type="EMBL" id="WVY97353.1"/>
    </source>
</evidence>
<accession>A0AAQ3RJ83</accession>
<dbReference type="Proteomes" id="UP001374535">
    <property type="component" value="Chromosome 9"/>
</dbReference>
<keyword evidence="2" id="KW-1185">Reference proteome</keyword>
<dbReference type="EMBL" id="CP144692">
    <property type="protein sequence ID" value="WVY97353.1"/>
    <property type="molecule type" value="Genomic_DNA"/>
</dbReference>
<protein>
    <submittedName>
        <fullName evidence="1">Uncharacterized protein</fullName>
    </submittedName>
</protein>
<evidence type="ECO:0000313" key="2">
    <source>
        <dbReference type="Proteomes" id="UP001374535"/>
    </source>
</evidence>
<name>A0AAQ3RJ83_VIGMU</name>
<dbReference type="AlphaFoldDB" id="A0AAQ3RJ83"/>
<gene>
    <name evidence="1" type="ORF">V8G54_029504</name>
</gene>
<reference evidence="1 2" key="1">
    <citation type="journal article" date="2023" name="Life. Sci Alliance">
        <title>Evolutionary insights into 3D genome organization and epigenetic landscape of Vigna mungo.</title>
        <authorList>
            <person name="Junaid A."/>
            <person name="Singh B."/>
            <person name="Bhatia S."/>
        </authorList>
    </citation>
    <scope>NUCLEOTIDE SEQUENCE [LARGE SCALE GENOMIC DNA]</scope>
    <source>
        <strain evidence="1">Urdbean</strain>
    </source>
</reference>